<feature type="compositionally biased region" description="Low complexity" evidence="1">
    <location>
        <begin position="126"/>
        <end position="139"/>
    </location>
</feature>
<keyword evidence="3" id="KW-1185">Reference proteome</keyword>
<gene>
    <name evidence="2" type="ORF">M422DRAFT_31164</name>
</gene>
<accession>A0A0C9VVY9</accession>
<dbReference type="AlphaFoldDB" id="A0A0C9VVY9"/>
<reference evidence="2 3" key="1">
    <citation type="submission" date="2014-06" db="EMBL/GenBank/DDBJ databases">
        <title>Evolutionary Origins and Diversification of the Mycorrhizal Mutualists.</title>
        <authorList>
            <consortium name="DOE Joint Genome Institute"/>
            <consortium name="Mycorrhizal Genomics Consortium"/>
            <person name="Kohler A."/>
            <person name="Kuo A."/>
            <person name="Nagy L.G."/>
            <person name="Floudas D."/>
            <person name="Copeland A."/>
            <person name="Barry K.W."/>
            <person name="Cichocki N."/>
            <person name="Veneault-Fourrey C."/>
            <person name="LaButti K."/>
            <person name="Lindquist E.A."/>
            <person name="Lipzen A."/>
            <person name="Lundell T."/>
            <person name="Morin E."/>
            <person name="Murat C."/>
            <person name="Riley R."/>
            <person name="Ohm R."/>
            <person name="Sun H."/>
            <person name="Tunlid A."/>
            <person name="Henrissat B."/>
            <person name="Grigoriev I.V."/>
            <person name="Hibbett D.S."/>
            <person name="Martin F."/>
        </authorList>
    </citation>
    <scope>NUCLEOTIDE SEQUENCE [LARGE SCALE GENOMIC DNA]</scope>
    <source>
        <strain evidence="2 3">SS14</strain>
    </source>
</reference>
<proteinExistence type="predicted"/>
<name>A0A0C9VVY9_SPHS4</name>
<protein>
    <submittedName>
        <fullName evidence="2">Uncharacterized protein</fullName>
    </submittedName>
</protein>
<feature type="region of interest" description="Disordered" evidence="1">
    <location>
        <begin position="126"/>
        <end position="147"/>
    </location>
</feature>
<dbReference type="HOGENOM" id="CLU_148206_0_0_1"/>
<evidence type="ECO:0000313" key="2">
    <source>
        <dbReference type="EMBL" id="KIJ42855.1"/>
    </source>
</evidence>
<sequence length="147" mass="16525">MSSRHPSFYFPLTLTSHAVPISSPAPNTLFSPTSAYTDTPSTSDPAYDPSGFATTTNTSATSVETIKSPLKDGDTGITRTQRRGWEFHQLGRRLRCLAFPLRVWMEGRMSFRLSFYVALTDQRIQQQQPDRNSQSQCQQRPPNPLSL</sequence>
<evidence type="ECO:0000313" key="3">
    <source>
        <dbReference type="Proteomes" id="UP000054279"/>
    </source>
</evidence>
<feature type="region of interest" description="Disordered" evidence="1">
    <location>
        <begin position="32"/>
        <end position="59"/>
    </location>
</feature>
<dbReference type="Proteomes" id="UP000054279">
    <property type="component" value="Unassembled WGS sequence"/>
</dbReference>
<feature type="compositionally biased region" description="Polar residues" evidence="1">
    <location>
        <begin position="32"/>
        <end position="44"/>
    </location>
</feature>
<organism evidence="2 3">
    <name type="scientific">Sphaerobolus stellatus (strain SS14)</name>
    <dbReference type="NCBI Taxonomy" id="990650"/>
    <lineage>
        <taxon>Eukaryota</taxon>
        <taxon>Fungi</taxon>
        <taxon>Dikarya</taxon>
        <taxon>Basidiomycota</taxon>
        <taxon>Agaricomycotina</taxon>
        <taxon>Agaricomycetes</taxon>
        <taxon>Phallomycetidae</taxon>
        <taxon>Geastrales</taxon>
        <taxon>Sphaerobolaceae</taxon>
        <taxon>Sphaerobolus</taxon>
    </lineage>
</organism>
<dbReference type="EMBL" id="KN837127">
    <property type="protein sequence ID" value="KIJ42855.1"/>
    <property type="molecule type" value="Genomic_DNA"/>
</dbReference>
<evidence type="ECO:0000256" key="1">
    <source>
        <dbReference type="SAM" id="MobiDB-lite"/>
    </source>
</evidence>